<sequence>MAVRRLTRNTPWTVVAQVPLDFPAHHPQGVTRGHDQRLYVSTAEITEATRFHDSPVDGYDRTPGQGHGHVFVTDTDGTALGRVSVGEGTIYHPGGIDYDGESLWVPTAEYRPDSHSIVYRVDPDSLEVREAFRFDDHIGGIVRDRQSGLLHAVTWGSRRLLTFTVDGKLIHRADNKSHFVDYQTCVTAGGGHMVCTGIAEYLLAGAGVFSLGGIAVIDIEAGRIEHEAPVTVLSPAGRVVTYNAVHLETDGRVLRMIAVPDDGEAAGESHLITLETPLAT</sequence>
<dbReference type="InterPro" id="IPR046312">
    <property type="entry name" value="DUF6454"/>
</dbReference>
<reference evidence="1" key="2">
    <citation type="submission" date="2020-09" db="EMBL/GenBank/DDBJ databases">
        <authorList>
            <person name="Sun Q."/>
            <person name="Ohkuma M."/>
        </authorList>
    </citation>
    <scope>NUCLEOTIDE SEQUENCE</scope>
    <source>
        <strain evidence="1">JCM 4391</strain>
    </source>
</reference>
<dbReference type="SUPFAM" id="SSF50969">
    <property type="entry name" value="YVTN repeat-like/Quinoprotein amine dehydrogenase"/>
    <property type="match status" value="1"/>
</dbReference>
<evidence type="ECO:0000313" key="1">
    <source>
        <dbReference type="EMBL" id="GGU68249.1"/>
    </source>
</evidence>
<dbReference type="Pfam" id="PF20055">
    <property type="entry name" value="DUF6454"/>
    <property type="match status" value="1"/>
</dbReference>
<dbReference type="Proteomes" id="UP000636661">
    <property type="component" value="Unassembled WGS sequence"/>
</dbReference>
<dbReference type="EMBL" id="BMTP01000035">
    <property type="protein sequence ID" value="GGU68249.1"/>
    <property type="molecule type" value="Genomic_DNA"/>
</dbReference>
<accession>A0A918M8L3</accession>
<keyword evidence="2" id="KW-1185">Reference proteome</keyword>
<proteinExistence type="predicted"/>
<gene>
    <name evidence="1" type="ORF">GCM10010274_65780</name>
</gene>
<evidence type="ECO:0000313" key="2">
    <source>
        <dbReference type="Proteomes" id="UP000636661"/>
    </source>
</evidence>
<protein>
    <submittedName>
        <fullName evidence="1">Uncharacterized protein</fullName>
    </submittedName>
</protein>
<comment type="caution">
    <text evidence="1">The sequence shown here is derived from an EMBL/GenBank/DDBJ whole genome shotgun (WGS) entry which is preliminary data.</text>
</comment>
<dbReference type="InterPro" id="IPR011044">
    <property type="entry name" value="Quino_amine_DH_bsu"/>
</dbReference>
<organism evidence="1 2">
    <name type="scientific">Streptomyces lavendofoliae</name>
    <dbReference type="NCBI Taxonomy" id="67314"/>
    <lineage>
        <taxon>Bacteria</taxon>
        <taxon>Bacillati</taxon>
        <taxon>Actinomycetota</taxon>
        <taxon>Actinomycetes</taxon>
        <taxon>Kitasatosporales</taxon>
        <taxon>Streptomycetaceae</taxon>
        <taxon>Streptomyces</taxon>
    </lineage>
</organism>
<reference evidence="1" key="1">
    <citation type="journal article" date="2014" name="Int. J. Syst. Evol. Microbiol.">
        <title>Complete genome sequence of Corynebacterium casei LMG S-19264T (=DSM 44701T), isolated from a smear-ripened cheese.</title>
        <authorList>
            <consortium name="US DOE Joint Genome Institute (JGI-PGF)"/>
            <person name="Walter F."/>
            <person name="Albersmeier A."/>
            <person name="Kalinowski J."/>
            <person name="Ruckert C."/>
        </authorList>
    </citation>
    <scope>NUCLEOTIDE SEQUENCE</scope>
    <source>
        <strain evidence="1">JCM 4391</strain>
    </source>
</reference>
<dbReference type="AlphaFoldDB" id="A0A918M8L3"/>
<name>A0A918M8L3_9ACTN</name>